<protein>
    <submittedName>
        <fullName evidence="3">Hypothetical exported protein</fullName>
    </submittedName>
</protein>
<dbReference type="KEGG" id="cbd:CBUD_2083"/>
<keyword evidence="1" id="KW-0732">Signal</keyword>
<gene>
    <name evidence="3" type="ordered locus">CBUD_2083</name>
</gene>
<evidence type="ECO:0000259" key="2">
    <source>
        <dbReference type="Pfam" id="PF13505"/>
    </source>
</evidence>
<dbReference type="RefSeq" id="WP_011997408.1">
    <property type="nucleotide sequence ID" value="NC_009727.1"/>
</dbReference>
<evidence type="ECO:0000313" key="3">
    <source>
        <dbReference type="EMBL" id="ABS77918.2"/>
    </source>
</evidence>
<dbReference type="HOGENOM" id="CLU_110211_0_0_6"/>
<dbReference type="InterPro" id="IPR027385">
    <property type="entry name" value="Beta-barrel_OMP"/>
</dbReference>
<accession>A9KH02</accession>
<feature type="domain" description="Outer membrane protein beta-barrel" evidence="2">
    <location>
        <begin position="47"/>
        <end position="232"/>
    </location>
</feature>
<proteinExistence type="predicted"/>
<dbReference type="InterPro" id="IPR011250">
    <property type="entry name" value="OMP/PagP_B-barrel"/>
</dbReference>
<dbReference type="EMBL" id="CP000733">
    <property type="protein sequence ID" value="ABS77918.2"/>
    <property type="molecule type" value="Genomic_DNA"/>
</dbReference>
<dbReference type="SUPFAM" id="SSF56925">
    <property type="entry name" value="OMPA-like"/>
    <property type="match status" value="1"/>
</dbReference>
<reference evidence="3 4" key="1">
    <citation type="journal article" date="2009" name="Infect. Immun.">
        <title>Comparative genomics reveal extensive transposon-mediated genomic plasticity and diversity among potential effector proteins within the genus Coxiella.</title>
        <authorList>
            <person name="Beare P.A."/>
            <person name="Unsworth N."/>
            <person name="Andoh M."/>
            <person name="Voth D.E."/>
            <person name="Omsland A."/>
            <person name="Gilk S.D."/>
            <person name="Williams K.P."/>
            <person name="Sobral B.W."/>
            <person name="Kupko J.J.III."/>
            <person name="Porcella S.F."/>
            <person name="Samuel J.E."/>
            <person name="Heinzen R.A."/>
        </authorList>
    </citation>
    <scope>NUCLEOTIDE SEQUENCE [LARGE SCALE GENOMIC DNA]</scope>
    <source>
        <strain evidence="3 4">Dugway 5J108-111</strain>
    </source>
</reference>
<sequence>MLFEIKIYMYRKIISQFISLLFLLLINFASKANSIQTYDFPSIWRTHPFYIGLSLGYGRTDWSQLVAKGTPMEIPLLAVSTPISAGDRGFLYGFVAGYELQPHFAIELNYTRFPNTTVVFDPDFYTIKPIVSMRSFTYAYNLVGKFMAQLGESGFRGFANAGASFTHRNDLLVKGAHICPTFGVGINYVFIKRIMLEMGFQYYAGYGKAVINPGVNYVPFLYALTLKLAYRF</sequence>
<evidence type="ECO:0000256" key="1">
    <source>
        <dbReference type="ARBA" id="ARBA00022729"/>
    </source>
</evidence>
<dbReference type="Pfam" id="PF13505">
    <property type="entry name" value="OMP_b-brl"/>
    <property type="match status" value="1"/>
</dbReference>
<dbReference type="AlphaFoldDB" id="A9KH02"/>
<dbReference type="Gene3D" id="2.40.160.20">
    <property type="match status" value="1"/>
</dbReference>
<name>A9KH02_COXBN</name>
<organism evidence="3 4">
    <name type="scientific">Coxiella burnetii (strain Dugway 5J108-111)</name>
    <dbReference type="NCBI Taxonomy" id="434922"/>
    <lineage>
        <taxon>Bacteria</taxon>
        <taxon>Pseudomonadati</taxon>
        <taxon>Pseudomonadota</taxon>
        <taxon>Gammaproteobacteria</taxon>
        <taxon>Legionellales</taxon>
        <taxon>Coxiellaceae</taxon>
        <taxon>Coxiella</taxon>
    </lineage>
</organism>
<evidence type="ECO:0000313" key="4">
    <source>
        <dbReference type="Proteomes" id="UP000008555"/>
    </source>
</evidence>
<dbReference type="Proteomes" id="UP000008555">
    <property type="component" value="Chromosome"/>
</dbReference>